<dbReference type="GO" id="GO:0004563">
    <property type="term" value="F:beta-N-acetylhexosaminidase activity"/>
    <property type="evidence" value="ECO:0007669"/>
    <property type="project" value="UniProtKB-EC"/>
</dbReference>
<keyword evidence="4" id="KW-0378">Hydrolase</keyword>
<dbReference type="SUPFAM" id="SSF52279">
    <property type="entry name" value="Beta-D-glucan exohydrolase, C-terminal domain"/>
    <property type="match status" value="1"/>
</dbReference>
<comment type="catalytic activity">
    <reaction evidence="1">
        <text>Hydrolysis of terminal non-reducing N-acetyl-D-hexosamine residues in N-acetyl-beta-D-hexosaminides.</text>
        <dbReference type="EC" id="3.2.1.52"/>
    </reaction>
</comment>
<dbReference type="GO" id="GO:0005975">
    <property type="term" value="P:carbohydrate metabolic process"/>
    <property type="evidence" value="ECO:0007669"/>
    <property type="project" value="InterPro"/>
</dbReference>
<dbReference type="InterPro" id="IPR001764">
    <property type="entry name" value="Glyco_hydro_3_N"/>
</dbReference>
<dbReference type="RefSeq" id="WP_068609768.1">
    <property type="nucleotide sequence ID" value="NZ_CP011388.1"/>
</dbReference>
<evidence type="ECO:0000259" key="6">
    <source>
        <dbReference type="Pfam" id="PF00933"/>
    </source>
</evidence>
<evidence type="ECO:0000256" key="1">
    <source>
        <dbReference type="ARBA" id="ARBA00001231"/>
    </source>
</evidence>
<dbReference type="KEGG" id="pswu:SY83_20085"/>
<evidence type="ECO:0000256" key="3">
    <source>
        <dbReference type="ARBA" id="ARBA00012663"/>
    </source>
</evidence>
<evidence type="ECO:0000313" key="7">
    <source>
        <dbReference type="EMBL" id="ANE48208.1"/>
    </source>
</evidence>
<dbReference type="SUPFAM" id="SSF51445">
    <property type="entry name" value="(Trans)glycosidases"/>
    <property type="match status" value="1"/>
</dbReference>
<evidence type="ECO:0000256" key="2">
    <source>
        <dbReference type="ARBA" id="ARBA00005336"/>
    </source>
</evidence>
<comment type="similarity">
    <text evidence="2">Belongs to the glycosyl hydrolase 3 family.</text>
</comment>
<keyword evidence="5" id="KW-0326">Glycosidase</keyword>
<name>A0A172TMF1_9BACL</name>
<sequence>MEFSRWTLEQKIGQMILGGFEGTEPAEHVRTMIKDHHMGGVIYFARNVRHPAQVAALSRDLQLMAAEAGQPPLWISIDQEGGMVARITEGVALMPGAMALAAGGSAEAAYESAKISGTELRALGINLNFAPDLDINVNAMNPVIGVRSFGEQPDRVAELGVQTLRGYQDANVVATAKHFPGHGDTHIDSHLDLPVITHSSERIRSVELVPFIKAVEAGVDSVMSAHIRFPAFDDSGVPVTLSHRVLTGLLREELGFAGVIMTDCMEMKAIADHYGTVHAAVMAVEAGADLVLISHSLELQAGAAAALVEAVRSGRISEERIDQSVERLLALKAKRALAAEPGDFSRIVNTPEHRSAAERFSEASITLVKDTAGLLPLAAKPTLVLTVEPAAVSLVDESYGERATLGSALAAEGIDVRERVIPLTKAGELTQEMLKEAGWYEQIVVGTYNAHLHPDQVSLVRALLALGKQPVVAALRNPYDLQAYADVPAYVCLYESRPLALQSAAKLMSGALVPQGKLPVTIGESYPAGWGVTSFVR</sequence>
<dbReference type="InterPro" id="IPR036962">
    <property type="entry name" value="Glyco_hydro_3_N_sf"/>
</dbReference>
<dbReference type="InterPro" id="IPR036881">
    <property type="entry name" value="Glyco_hydro_3_C_sf"/>
</dbReference>
<protein>
    <recommendedName>
        <fullName evidence="3">beta-N-acetylhexosaminidase</fullName>
        <ecNumber evidence="3">3.2.1.52</ecNumber>
    </recommendedName>
</protein>
<feature type="domain" description="Glycoside hydrolase family 3 N-terminal" evidence="6">
    <location>
        <begin position="7"/>
        <end position="330"/>
    </location>
</feature>
<dbReference type="NCBIfam" id="NF003740">
    <property type="entry name" value="PRK05337.1"/>
    <property type="match status" value="1"/>
</dbReference>
<reference evidence="7 8" key="1">
    <citation type="submission" date="2015-01" db="EMBL/GenBank/DDBJ databases">
        <title>Paenibacillus swuensis/DY6/whole genome sequencing.</title>
        <authorList>
            <person name="Kim M.K."/>
            <person name="Srinivasan S."/>
            <person name="Lee J.-J."/>
        </authorList>
    </citation>
    <scope>NUCLEOTIDE SEQUENCE [LARGE SCALE GENOMIC DNA]</scope>
    <source>
        <strain evidence="7 8">DY6</strain>
    </source>
</reference>
<dbReference type="InterPro" id="IPR050226">
    <property type="entry name" value="NagZ_Beta-hexosaminidase"/>
</dbReference>
<dbReference type="Proteomes" id="UP000076927">
    <property type="component" value="Chromosome"/>
</dbReference>
<dbReference type="STRING" id="1178515.SY83_20085"/>
<dbReference type="InterPro" id="IPR017853">
    <property type="entry name" value="GH"/>
</dbReference>
<evidence type="ECO:0000313" key="8">
    <source>
        <dbReference type="Proteomes" id="UP000076927"/>
    </source>
</evidence>
<organism evidence="7 8">
    <name type="scientific">Paenibacillus swuensis</name>
    <dbReference type="NCBI Taxonomy" id="1178515"/>
    <lineage>
        <taxon>Bacteria</taxon>
        <taxon>Bacillati</taxon>
        <taxon>Bacillota</taxon>
        <taxon>Bacilli</taxon>
        <taxon>Bacillales</taxon>
        <taxon>Paenibacillaceae</taxon>
        <taxon>Paenibacillus</taxon>
    </lineage>
</organism>
<dbReference type="PANTHER" id="PTHR30480">
    <property type="entry name" value="BETA-HEXOSAMINIDASE-RELATED"/>
    <property type="match status" value="1"/>
</dbReference>
<dbReference type="AlphaFoldDB" id="A0A172TMF1"/>
<accession>A0A172TMF1</accession>
<evidence type="ECO:0000256" key="4">
    <source>
        <dbReference type="ARBA" id="ARBA00022801"/>
    </source>
</evidence>
<dbReference type="PANTHER" id="PTHR30480:SF13">
    <property type="entry name" value="BETA-HEXOSAMINIDASE"/>
    <property type="match status" value="1"/>
</dbReference>
<evidence type="ECO:0000256" key="5">
    <source>
        <dbReference type="ARBA" id="ARBA00023295"/>
    </source>
</evidence>
<keyword evidence="8" id="KW-1185">Reference proteome</keyword>
<dbReference type="Pfam" id="PF00933">
    <property type="entry name" value="Glyco_hydro_3"/>
    <property type="match status" value="1"/>
</dbReference>
<dbReference type="GO" id="GO:0009254">
    <property type="term" value="P:peptidoglycan turnover"/>
    <property type="evidence" value="ECO:0007669"/>
    <property type="project" value="TreeGrafter"/>
</dbReference>
<proteinExistence type="inferred from homology"/>
<dbReference type="PRINTS" id="PR00133">
    <property type="entry name" value="GLHYDRLASE3"/>
</dbReference>
<dbReference type="EC" id="3.2.1.52" evidence="3"/>
<dbReference type="Gene3D" id="3.40.50.1700">
    <property type="entry name" value="Glycoside hydrolase family 3 C-terminal domain"/>
    <property type="match status" value="1"/>
</dbReference>
<dbReference type="Gene3D" id="3.20.20.300">
    <property type="entry name" value="Glycoside hydrolase, family 3, N-terminal domain"/>
    <property type="match status" value="1"/>
</dbReference>
<dbReference type="PATRIC" id="fig|1178515.4.peg.4063"/>
<dbReference type="EMBL" id="CP011388">
    <property type="protein sequence ID" value="ANE48208.1"/>
    <property type="molecule type" value="Genomic_DNA"/>
</dbReference>
<gene>
    <name evidence="7" type="ORF">SY83_20085</name>
</gene>
<dbReference type="OrthoDB" id="9805821at2"/>